<protein>
    <submittedName>
        <fullName evidence="3">UspA domain protein</fullName>
    </submittedName>
</protein>
<dbReference type="PANTHER" id="PTHR31964:SF113">
    <property type="entry name" value="USPA DOMAIN-CONTAINING PROTEIN"/>
    <property type="match status" value="1"/>
</dbReference>
<gene>
    <name evidence="3" type="ORF">TRIP_B50513</name>
</gene>
<dbReference type="AlphaFoldDB" id="A0A653AI58"/>
<evidence type="ECO:0000313" key="3">
    <source>
        <dbReference type="EMBL" id="VBB47718.1"/>
    </source>
</evidence>
<proteinExistence type="inferred from homology"/>
<dbReference type="InterPro" id="IPR006016">
    <property type="entry name" value="UspA"/>
</dbReference>
<dbReference type="Gene3D" id="3.40.50.620">
    <property type="entry name" value="HUPs"/>
    <property type="match status" value="1"/>
</dbReference>
<dbReference type="EMBL" id="UPXX01000032">
    <property type="protein sequence ID" value="VBB47718.1"/>
    <property type="molecule type" value="Genomic_DNA"/>
</dbReference>
<dbReference type="PRINTS" id="PR01438">
    <property type="entry name" value="UNVRSLSTRESS"/>
</dbReference>
<name>A0A653AI58_UNCDX</name>
<evidence type="ECO:0000259" key="2">
    <source>
        <dbReference type="Pfam" id="PF00582"/>
    </source>
</evidence>
<sequence>MGKKVLVAMDYSENSIRAVQFLSETFSKDHDVTLFSVLPNLAAACELEGGGVTPYFAAQKNAFCEVEEQKRQLVQTAVMKAKDMLVESGFQPEHVHMKVEPQKDGVARDIIHEAEAGYDVVVMGRKGLSAFKEFFLGSVSQKVLQGIKNLPIMLVG</sequence>
<dbReference type="InterPro" id="IPR014729">
    <property type="entry name" value="Rossmann-like_a/b/a_fold"/>
</dbReference>
<organism evidence="3">
    <name type="scientific">Uncultured Desulfatiglans sp</name>
    <dbReference type="NCBI Taxonomy" id="1748965"/>
    <lineage>
        <taxon>Bacteria</taxon>
        <taxon>Pseudomonadati</taxon>
        <taxon>Thermodesulfobacteriota</taxon>
        <taxon>Desulfobacteria</taxon>
        <taxon>Desulfatiglandales</taxon>
        <taxon>Desulfatiglandaceae</taxon>
        <taxon>Desulfatiglans</taxon>
        <taxon>environmental samples</taxon>
    </lineage>
</organism>
<dbReference type="InterPro" id="IPR006015">
    <property type="entry name" value="Universal_stress_UspA"/>
</dbReference>
<dbReference type="SUPFAM" id="SSF52402">
    <property type="entry name" value="Adenine nucleotide alpha hydrolases-like"/>
    <property type="match status" value="1"/>
</dbReference>
<comment type="similarity">
    <text evidence="1">Belongs to the universal stress protein A family.</text>
</comment>
<reference evidence="3" key="1">
    <citation type="submission" date="2018-07" db="EMBL/GenBank/DDBJ databases">
        <authorList>
            <consortium name="Genoscope - CEA"/>
            <person name="William W."/>
        </authorList>
    </citation>
    <scope>NUCLEOTIDE SEQUENCE</scope>
    <source>
        <strain evidence="3">IK1</strain>
    </source>
</reference>
<accession>A0A653AI58</accession>
<dbReference type="PANTHER" id="PTHR31964">
    <property type="entry name" value="ADENINE NUCLEOTIDE ALPHA HYDROLASES-LIKE SUPERFAMILY PROTEIN"/>
    <property type="match status" value="1"/>
</dbReference>
<feature type="domain" description="UspA" evidence="2">
    <location>
        <begin position="3"/>
        <end position="147"/>
    </location>
</feature>
<evidence type="ECO:0000256" key="1">
    <source>
        <dbReference type="ARBA" id="ARBA00008791"/>
    </source>
</evidence>
<dbReference type="Pfam" id="PF00582">
    <property type="entry name" value="Usp"/>
    <property type="match status" value="1"/>
</dbReference>